<reference evidence="3 4" key="1">
    <citation type="submission" date="2017-03" db="EMBL/GenBank/DDBJ databases">
        <authorList>
            <person name="Afonso C.L."/>
            <person name="Miller P.J."/>
            <person name="Scott M.A."/>
            <person name="Spackman E."/>
            <person name="Goraichik I."/>
            <person name="Dimitrov K.M."/>
            <person name="Suarez D.L."/>
            <person name="Swayne D.E."/>
        </authorList>
    </citation>
    <scope>NUCLEOTIDE SEQUENCE [LARGE SCALE GENOMIC DNA]</scope>
    <source>
        <strain evidence="3 4">CECT 8625</strain>
    </source>
</reference>
<feature type="chain" id="PRO_5011965058" evidence="1">
    <location>
        <begin position="22"/>
        <end position="353"/>
    </location>
</feature>
<dbReference type="PANTHER" id="PTHR38591:SF1">
    <property type="entry name" value="BLL1000 PROTEIN"/>
    <property type="match status" value="1"/>
</dbReference>
<gene>
    <name evidence="3" type="ORF">ROJ8625_01979</name>
</gene>
<name>A0A1X6Z5F3_9RHOB</name>
<feature type="domain" description="AttH" evidence="2">
    <location>
        <begin position="58"/>
        <end position="227"/>
    </location>
</feature>
<sequence>MRDRICCALAAALWLAGPAHAQGYAGLGAEAGAEFAIPRADTSFDFPADHFAHPGYRIEWWYLTANLEGSDGTPYGIQWTLFRSALAPSRTDGWETDQVWLGHAAVTTPDAHLFDERFARGGIGQAGVAEPFDAFIDDWSMRSTGGDDPLDRIALTARGDSFSYDLALTAEGPLIRHGDAGYSVKSLEGQASYYYSQPFYEVEGTLSLPRGDIQVTGSAWLDREWSSQPLSENQSGWDWFSLTFDSGAKMMAFGLRTDAEGTHFTSATWIEPDGEATAYGDGAVTLTTLETGEVADRTLPLRWRVELPARDLDITTAPINRDAWMGTSFPYWEGPVTVSGSHAGRGYLEMTGY</sequence>
<organism evidence="3 4">
    <name type="scientific">Roseivivax jejudonensis</name>
    <dbReference type="NCBI Taxonomy" id="1529041"/>
    <lineage>
        <taxon>Bacteria</taxon>
        <taxon>Pseudomonadati</taxon>
        <taxon>Pseudomonadota</taxon>
        <taxon>Alphaproteobacteria</taxon>
        <taxon>Rhodobacterales</taxon>
        <taxon>Roseobacteraceae</taxon>
        <taxon>Roseivivax</taxon>
    </lineage>
</organism>
<protein>
    <submittedName>
        <fullName evidence="3">Hydroxyneurosporene synthase (CrtC)</fullName>
    </submittedName>
</protein>
<dbReference type="Proteomes" id="UP000193570">
    <property type="component" value="Unassembled WGS sequence"/>
</dbReference>
<dbReference type="InterPro" id="IPR023374">
    <property type="entry name" value="AttH-like_dom_sf"/>
</dbReference>
<evidence type="ECO:0000259" key="2">
    <source>
        <dbReference type="Pfam" id="PF07143"/>
    </source>
</evidence>
<dbReference type="AlphaFoldDB" id="A0A1X6Z5F3"/>
<dbReference type="SUPFAM" id="SSF159245">
    <property type="entry name" value="AttH-like"/>
    <property type="match status" value="1"/>
</dbReference>
<evidence type="ECO:0000313" key="4">
    <source>
        <dbReference type="Proteomes" id="UP000193570"/>
    </source>
</evidence>
<keyword evidence="4" id="KW-1185">Reference proteome</keyword>
<proteinExistence type="predicted"/>
<evidence type="ECO:0000313" key="3">
    <source>
        <dbReference type="EMBL" id="SLN41465.1"/>
    </source>
</evidence>
<evidence type="ECO:0000256" key="1">
    <source>
        <dbReference type="SAM" id="SignalP"/>
    </source>
</evidence>
<accession>A0A1X6Z5F3</accession>
<dbReference type="Pfam" id="PF07143">
    <property type="entry name" value="CrtC"/>
    <property type="match status" value="1"/>
</dbReference>
<dbReference type="Pfam" id="PF17186">
    <property type="entry name" value="Lipocalin_9"/>
    <property type="match status" value="1"/>
</dbReference>
<dbReference type="InterPro" id="IPR010791">
    <property type="entry name" value="AttH_dom"/>
</dbReference>
<dbReference type="OrthoDB" id="9770826at2"/>
<dbReference type="EMBL" id="FWFK01000003">
    <property type="protein sequence ID" value="SLN41465.1"/>
    <property type="molecule type" value="Genomic_DNA"/>
</dbReference>
<keyword evidence="1" id="KW-0732">Signal</keyword>
<feature type="signal peptide" evidence="1">
    <location>
        <begin position="1"/>
        <end position="21"/>
    </location>
</feature>
<dbReference type="RefSeq" id="WP_085791687.1">
    <property type="nucleotide sequence ID" value="NZ_FWFK01000003.1"/>
</dbReference>
<dbReference type="Gene3D" id="2.40.370.10">
    <property type="entry name" value="AttH-like domain"/>
    <property type="match status" value="2"/>
</dbReference>
<dbReference type="PANTHER" id="PTHR38591">
    <property type="entry name" value="HYDROLASE"/>
    <property type="match status" value="1"/>
</dbReference>